<gene>
    <name evidence="18" type="ORF">FA046_04545</name>
</gene>
<dbReference type="InterPro" id="IPR013986">
    <property type="entry name" value="DExx_box_DNA_helicase_dom_sf"/>
</dbReference>
<dbReference type="Gene3D" id="1.10.10.160">
    <property type="match status" value="1"/>
</dbReference>
<dbReference type="CDD" id="cd17932">
    <property type="entry name" value="DEXQc_UvrD"/>
    <property type="match status" value="1"/>
</dbReference>
<evidence type="ECO:0000256" key="14">
    <source>
        <dbReference type="ARBA" id="ARBA00048988"/>
    </source>
</evidence>
<evidence type="ECO:0000313" key="19">
    <source>
        <dbReference type="Proteomes" id="UP000308181"/>
    </source>
</evidence>
<reference evidence="18 19" key="1">
    <citation type="submission" date="2019-04" db="EMBL/GenBank/DDBJ databases">
        <title>Pedobacter sp. AR-3-17 sp. nov., isolated from Arctic soil.</title>
        <authorList>
            <person name="Dahal R.H."/>
            <person name="Kim D.-U."/>
        </authorList>
    </citation>
    <scope>NUCLEOTIDE SEQUENCE [LARGE SCALE GENOMIC DNA]</scope>
    <source>
        <strain evidence="18 19">AR-3-17</strain>
    </source>
</reference>
<organism evidence="18 19">
    <name type="scientific">Pedobacter cryophilus</name>
    <dbReference type="NCBI Taxonomy" id="2571271"/>
    <lineage>
        <taxon>Bacteria</taxon>
        <taxon>Pseudomonadati</taxon>
        <taxon>Bacteroidota</taxon>
        <taxon>Sphingobacteriia</taxon>
        <taxon>Sphingobacteriales</taxon>
        <taxon>Sphingobacteriaceae</taxon>
        <taxon>Pedobacter</taxon>
    </lineage>
</organism>
<dbReference type="GO" id="GO:0000725">
    <property type="term" value="P:recombinational repair"/>
    <property type="evidence" value="ECO:0007669"/>
    <property type="project" value="TreeGrafter"/>
</dbReference>
<dbReference type="Gene3D" id="3.40.50.300">
    <property type="entry name" value="P-loop containing nucleotide triphosphate hydrolases"/>
    <property type="match status" value="2"/>
</dbReference>
<dbReference type="InterPro" id="IPR000212">
    <property type="entry name" value="DNA_helicase_UvrD/REP"/>
</dbReference>
<keyword evidence="4" id="KW-0227">DNA damage</keyword>
<dbReference type="Proteomes" id="UP000308181">
    <property type="component" value="Unassembled WGS sequence"/>
</dbReference>
<dbReference type="InterPro" id="IPR011604">
    <property type="entry name" value="PDDEXK-like_dom_sf"/>
</dbReference>
<dbReference type="InterPro" id="IPR027417">
    <property type="entry name" value="P-loop_NTPase"/>
</dbReference>
<keyword evidence="19" id="KW-1185">Reference proteome</keyword>
<evidence type="ECO:0000259" key="17">
    <source>
        <dbReference type="PROSITE" id="PS51217"/>
    </source>
</evidence>
<feature type="domain" description="UvrD-like helicase ATP-binding" evidence="16">
    <location>
        <begin position="17"/>
        <end position="349"/>
    </location>
</feature>
<keyword evidence="6 15" id="KW-0347">Helicase</keyword>
<evidence type="ECO:0000313" key="18">
    <source>
        <dbReference type="EMBL" id="TKC00953.1"/>
    </source>
</evidence>
<dbReference type="PROSITE" id="PS51198">
    <property type="entry name" value="UVRD_HELICASE_ATP_BIND"/>
    <property type="match status" value="1"/>
</dbReference>
<evidence type="ECO:0000256" key="7">
    <source>
        <dbReference type="ARBA" id="ARBA00022839"/>
    </source>
</evidence>
<evidence type="ECO:0000256" key="4">
    <source>
        <dbReference type="ARBA" id="ARBA00022763"/>
    </source>
</evidence>
<proteinExistence type="inferred from homology"/>
<dbReference type="PANTHER" id="PTHR11070:SF63">
    <property type="entry name" value="DNA HELICASE IV"/>
    <property type="match status" value="1"/>
</dbReference>
<dbReference type="RefSeq" id="WP_136825158.1">
    <property type="nucleotide sequence ID" value="NZ_SWBP01000001.1"/>
</dbReference>
<evidence type="ECO:0000256" key="1">
    <source>
        <dbReference type="ARBA" id="ARBA00009922"/>
    </source>
</evidence>
<evidence type="ECO:0000256" key="13">
    <source>
        <dbReference type="ARBA" id="ARBA00034808"/>
    </source>
</evidence>
<dbReference type="AlphaFoldDB" id="A0A4U1C680"/>
<dbReference type="InterPro" id="IPR014017">
    <property type="entry name" value="DNA_helicase_UvrD-like_C"/>
</dbReference>
<protein>
    <recommendedName>
        <fullName evidence="13">DNA 3'-5' helicase</fullName>
        <ecNumber evidence="13">5.6.2.4</ecNumber>
    </recommendedName>
</protein>
<evidence type="ECO:0000256" key="15">
    <source>
        <dbReference type="PROSITE-ProRule" id="PRU00560"/>
    </source>
</evidence>
<keyword evidence="11" id="KW-0413">Isomerase</keyword>
<dbReference type="GO" id="GO:0043138">
    <property type="term" value="F:3'-5' DNA helicase activity"/>
    <property type="evidence" value="ECO:0007669"/>
    <property type="project" value="UniProtKB-EC"/>
</dbReference>
<dbReference type="Pfam" id="PF13361">
    <property type="entry name" value="UvrD_C"/>
    <property type="match status" value="1"/>
</dbReference>
<name>A0A4U1C680_9SPHI</name>
<keyword evidence="9" id="KW-0238">DNA-binding</keyword>
<dbReference type="GO" id="GO:0004527">
    <property type="term" value="F:exonuclease activity"/>
    <property type="evidence" value="ECO:0007669"/>
    <property type="project" value="UniProtKB-KW"/>
</dbReference>
<evidence type="ECO:0000259" key="16">
    <source>
        <dbReference type="PROSITE" id="PS51198"/>
    </source>
</evidence>
<dbReference type="EC" id="5.6.2.4" evidence="13"/>
<keyword evidence="8 15" id="KW-0067">ATP-binding</keyword>
<evidence type="ECO:0000256" key="8">
    <source>
        <dbReference type="ARBA" id="ARBA00022840"/>
    </source>
</evidence>
<evidence type="ECO:0000256" key="5">
    <source>
        <dbReference type="ARBA" id="ARBA00022801"/>
    </source>
</evidence>
<keyword evidence="5 15" id="KW-0378">Hydrolase</keyword>
<accession>A0A4U1C680</accession>
<dbReference type="Gene3D" id="1.10.486.10">
    <property type="entry name" value="PCRA, domain 4"/>
    <property type="match status" value="1"/>
</dbReference>
<dbReference type="PROSITE" id="PS51217">
    <property type="entry name" value="UVRD_HELICASE_CTER"/>
    <property type="match status" value="1"/>
</dbReference>
<dbReference type="Pfam" id="PF00580">
    <property type="entry name" value="UvrD-helicase"/>
    <property type="match status" value="1"/>
</dbReference>
<dbReference type="OrthoDB" id="9810135at2"/>
<keyword evidence="7" id="KW-0269">Exonuclease</keyword>
<evidence type="ECO:0000256" key="12">
    <source>
        <dbReference type="ARBA" id="ARBA00034617"/>
    </source>
</evidence>
<dbReference type="SUPFAM" id="SSF52540">
    <property type="entry name" value="P-loop containing nucleoside triphosphate hydrolases"/>
    <property type="match status" value="1"/>
</dbReference>
<evidence type="ECO:0000256" key="2">
    <source>
        <dbReference type="ARBA" id="ARBA00022722"/>
    </source>
</evidence>
<evidence type="ECO:0000256" key="11">
    <source>
        <dbReference type="ARBA" id="ARBA00023235"/>
    </source>
</evidence>
<feature type="domain" description="UvrD-like helicase C-terminal" evidence="17">
    <location>
        <begin position="350"/>
        <end position="652"/>
    </location>
</feature>
<evidence type="ECO:0000256" key="10">
    <source>
        <dbReference type="ARBA" id="ARBA00023204"/>
    </source>
</evidence>
<comment type="caution">
    <text evidence="18">The sequence shown here is derived from an EMBL/GenBank/DDBJ whole genome shotgun (WGS) entry which is preliminary data.</text>
</comment>
<comment type="catalytic activity">
    <reaction evidence="14">
        <text>ATP + H2O = ADP + phosphate + H(+)</text>
        <dbReference type="Rhea" id="RHEA:13065"/>
        <dbReference type="ChEBI" id="CHEBI:15377"/>
        <dbReference type="ChEBI" id="CHEBI:15378"/>
        <dbReference type="ChEBI" id="CHEBI:30616"/>
        <dbReference type="ChEBI" id="CHEBI:43474"/>
        <dbReference type="ChEBI" id="CHEBI:456216"/>
        <dbReference type="EC" id="5.6.2.4"/>
    </reaction>
</comment>
<dbReference type="GO" id="GO:0003677">
    <property type="term" value="F:DNA binding"/>
    <property type="evidence" value="ECO:0007669"/>
    <property type="project" value="UniProtKB-KW"/>
</dbReference>
<comment type="similarity">
    <text evidence="1">Belongs to the helicase family. UvrD subfamily.</text>
</comment>
<dbReference type="EMBL" id="SWBP01000001">
    <property type="protein sequence ID" value="TKC00953.1"/>
    <property type="molecule type" value="Genomic_DNA"/>
</dbReference>
<keyword evidence="10" id="KW-0234">DNA repair</keyword>
<feature type="binding site" evidence="15">
    <location>
        <begin position="38"/>
        <end position="45"/>
    </location>
    <ligand>
        <name>ATP</name>
        <dbReference type="ChEBI" id="CHEBI:30616"/>
    </ligand>
</feature>
<evidence type="ECO:0000256" key="6">
    <source>
        <dbReference type="ARBA" id="ARBA00022806"/>
    </source>
</evidence>
<dbReference type="Pfam" id="PF12705">
    <property type="entry name" value="PDDEXK_1"/>
    <property type="match status" value="1"/>
</dbReference>
<evidence type="ECO:0000256" key="9">
    <source>
        <dbReference type="ARBA" id="ARBA00023125"/>
    </source>
</evidence>
<sequence>MQNHLAKYNQNFLAALERLNPNQLKAVNQTEGPVLVIAGPGTGKTQILAARIGNILLKTDTLPHNILCLTYTDAGAVAMRKRLFDFIGPEAYRVNIYTFHAFCNDIIQENLDYFGKLELDAISDLERMELFRKLVDSFDKDHPLKRFRGDVYYEVGRLQNLFSVMKKEDWSADFITTKIDEFLQLIEFSEPDSPYYATYKYAKKYKDKNPGDFKTGFADLQENMQKLKAAVAEFPKYQQMMRDASRYDFDDMIIWVLEAFKKDDQFLLNYQERFQYILVDEYQDTSGSQNQLINFLISYWDQPNIFVVGDDDQSIFRFQGANIQNIEAYNLRYAEDLYRIMLTDNYRSTQPILDISRVLIENNTERIQLPGLNKHLLAKNLALAELKIAPEINAYETQFHEFAAITNEIENLVKDGVPAEEIAIIYKEHKAGEELARYFKVKGIPVNTKRRVNILKEPFGKKIINILRYLAFESEFSYSGDELLFQIMHYDFYQIAPMDVAKISVEVNAFNRSSRNEKTSLRRKIHEIAAKPQQSLFDSESTQQIKRLSDDLEFWIKEVRNLTLQGLFEKIMVRGGILAYVLKSPEKTWLMQVLSSVFNFLKDESRKQPDIHLKEFVTLIDLLESNDLSLDLHQNIFNEKGVNFLTCHGSKGLEFEYVFFIGATTNVWEKKRKNTSGQFKLPDTVFSAQSGSSDIEELRRLFYVALTRAKKHLRISFPEMDTKGKLLEPTVFIGEILAATDLQIAKTAVAEEQLTDFFILQFTSDEKPNLGLIDYDYVKHLLESYALSVTHLNNYLDCPLKFYFQNLIQVPSGKSDTLTFGSAVHWALNKLFRSLADNNQQFHGLPQFLSDFKWYMQRNREAFTDEQFKRRSDYGDKILPEYYNKYINSWEKITATEYAIKNVEMDGVPIKGIIDKLEFKGRQTNVVDYKTGSYDNAKSKFGAPDDRNPLGGDYWRQAVFYKILVDSDARKDWEVISTEFDFIEPVKNEYKKHPIIITPEAYSIVKTQIKETYAKIKNMEFTQGCGKADCHWCGFVKSNFASADGIMGEMKDGDLDN</sequence>
<dbReference type="InterPro" id="IPR014016">
    <property type="entry name" value="UvrD-like_ATP-bd"/>
</dbReference>
<comment type="catalytic activity">
    <reaction evidence="12">
        <text>Couples ATP hydrolysis with the unwinding of duplex DNA by translocating in the 3'-5' direction.</text>
        <dbReference type="EC" id="5.6.2.4"/>
    </reaction>
</comment>
<evidence type="ECO:0000256" key="3">
    <source>
        <dbReference type="ARBA" id="ARBA00022741"/>
    </source>
</evidence>
<dbReference type="PANTHER" id="PTHR11070">
    <property type="entry name" value="UVRD / RECB / PCRA DNA HELICASE FAMILY MEMBER"/>
    <property type="match status" value="1"/>
</dbReference>
<dbReference type="GO" id="GO:0005829">
    <property type="term" value="C:cytosol"/>
    <property type="evidence" value="ECO:0007669"/>
    <property type="project" value="TreeGrafter"/>
</dbReference>
<dbReference type="InterPro" id="IPR038726">
    <property type="entry name" value="PDDEXK_AddAB-type"/>
</dbReference>
<dbReference type="GO" id="GO:0005524">
    <property type="term" value="F:ATP binding"/>
    <property type="evidence" value="ECO:0007669"/>
    <property type="project" value="UniProtKB-UniRule"/>
</dbReference>
<keyword evidence="2" id="KW-0540">Nuclease</keyword>
<dbReference type="Gene3D" id="3.90.320.10">
    <property type="match status" value="1"/>
</dbReference>
<keyword evidence="3 15" id="KW-0547">Nucleotide-binding</keyword>